<keyword evidence="11" id="KW-0479">Metal-binding</keyword>
<dbReference type="InterPro" id="IPR004387">
    <property type="entry name" value="Pept_M50_Zn"/>
</dbReference>
<dbReference type="Proteomes" id="UP000229459">
    <property type="component" value="Unassembled WGS sequence"/>
</dbReference>
<keyword evidence="9 11" id="KW-0482">Metalloprotease</keyword>
<evidence type="ECO:0000259" key="12">
    <source>
        <dbReference type="PROSITE" id="PS50106"/>
    </source>
</evidence>
<evidence type="ECO:0000256" key="7">
    <source>
        <dbReference type="ARBA" id="ARBA00022833"/>
    </source>
</evidence>
<feature type="transmembrane region" description="Helical" evidence="11">
    <location>
        <begin position="6"/>
        <end position="26"/>
    </location>
</feature>
<keyword evidence="5 11" id="KW-0812">Transmembrane</keyword>
<accession>A0A2H0B5E3</accession>
<dbReference type="InterPro" id="IPR001478">
    <property type="entry name" value="PDZ"/>
</dbReference>
<comment type="similarity">
    <text evidence="3 11">Belongs to the peptidase M50B family.</text>
</comment>
<feature type="transmembrane region" description="Helical" evidence="11">
    <location>
        <begin position="283"/>
        <end position="305"/>
    </location>
</feature>
<evidence type="ECO:0000256" key="1">
    <source>
        <dbReference type="ARBA" id="ARBA00001947"/>
    </source>
</evidence>
<sequence length="355" mass="38702">MFPPIFIFLIILSIVVLIHELGHFVVAKLTGVKVEEFGLGYPPRAIGKKLGETIYSLNWLPFGGFVRLFGEQEAEAEGSKNPRAFFNKSKKQRIAVILAGVFMNMVLAVVCFSAIYSINGIPEEVNYIVVDGIAPNSPAQLAGLQTGDKVLSIDGLAKTTTAEFVDYLKNKAGQEVTLGLQRGEQKIETNLIPRVNPPQGEGAVGVAVSNYDNVFYPAWQMPFRGTVTGVEEAYGWTKMMFGGLWQMIYGLFAGQKPEVRGIVGIYEITATVAEQGILPVIKFMGILSINLAVINILPFPALDGGRFAFIMLEKVIGRKIKPKIEAYINMAGMAVLITLMVLVTVADILRVVRGG</sequence>
<keyword evidence="8 11" id="KW-1133">Transmembrane helix</keyword>
<comment type="cofactor">
    <cofactor evidence="1 11">
        <name>Zn(2+)</name>
        <dbReference type="ChEBI" id="CHEBI:29105"/>
    </cofactor>
</comment>
<dbReference type="Gene3D" id="2.30.42.10">
    <property type="match status" value="1"/>
</dbReference>
<dbReference type="Pfam" id="PF02163">
    <property type="entry name" value="Peptidase_M50"/>
    <property type="match status" value="1"/>
</dbReference>
<name>A0A2H0B5E3_9BACT</name>
<dbReference type="EC" id="3.4.24.-" evidence="11"/>
<dbReference type="NCBIfam" id="TIGR00054">
    <property type="entry name" value="RIP metalloprotease RseP"/>
    <property type="match status" value="1"/>
</dbReference>
<dbReference type="InterPro" id="IPR041489">
    <property type="entry name" value="PDZ_6"/>
</dbReference>
<keyword evidence="4 13" id="KW-0645">Protease</keyword>
<feature type="domain" description="PDZ" evidence="12">
    <location>
        <begin position="128"/>
        <end position="184"/>
    </location>
</feature>
<organism evidence="13 14">
    <name type="scientific">Candidatus Beckwithbacteria bacterium CG23_combo_of_CG06-09_8_20_14_all_34_8</name>
    <dbReference type="NCBI Taxonomy" id="1974497"/>
    <lineage>
        <taxon>Bacteria</taxon>
        <taxon>Candidatus Beckwithiibacteriota</taxon>
    </lineage>
</organism>
<dbReference type="EMBL" id="PCSR01000101">
    <property type="protein sequence ID" value="PIP52841.1"/>
    <property type="molecule type" value="Genomic_DNA"/>
</dbReference>
<protein>
    <recommendedName>
        <fullName evidence="11">Zinc metalloprotease</fullName>
        <ecNumber evidence="11">3.4.24.-</ecNumber>
    </recommendedName>
</protein>
<dbReference type="GO" id="GO:0016020">
    <property type="term" value="C:membrane"/>
    <property type="evidence" value="ECO:0007669"/>
    <property type="project" value="UniProtKB-SubCell"/>
</dbReference>
<dbReference type="CDD" id="cd06163">
    <property type="entry name" value="S2P-M50_PDZ_RseP-like"/>
    <property type="match status" value="1"/>
</dbReference>
<keyword evidence="6 11" id="KW-0378">Hydrolase</keyword>
<dbReference type="InterPro" id="IPR008915">
    <property type="entry name" value="Peptidase_M50"/>
</dbReference>
<evidence type="ECO:0000256" key="11">
    <source>
        <dbReference type="RuleBase" id="RU362031"/>
    </source>
</evidence>
<evidence type="ECO:0000256" key="8">
    <source>
        <dbReference type="ARBA" id="ARBA00022989"/>
    </source>
</evidence>
<dbReference type="PROSITE" id="PS50106">
    <property type="entry name" value="PDZ"/>
    <property type="match status" value="1"/>
</dbReference>
<evidence type="ECO:0000313" key="13">
    <source>
        <dbReference type="EMBL" id="PIP52841.1"/>
    </source>
</evidence>
<dbReference type="GO" id="GO:0006508">
    <property type="term" value="P:proteolysis"/>
    <property type="evidence" value="ECO:0007669"/>
    <property type="project" value="UniProtKB-KW"/>
</dbReference>
<reference evidence="13 14" key="1">
    <citation type="submission" date="2017-09" db="EMBL/GenBank/DDBJ databases">
        <title>Depth-based differentiation of microbial function through sediment-hosted aquifers and enrichment of novel symbionts in the deep terrestrial subsurface.</title>
        <authorList>
            <person name="Probst A.J."/>
            <person name="Ladd B."/>
            <person name="Jarett J.K."/>
            <person name="Geller-Mcgrath D.E."/>
            <person name="Sieber C.M."/>
            <person name="Emerson J.B."/>
            <person name="Anantharaman K."/>
            <person name="Thomas B.C."/>
            <person name="Malmstrom R."/>
            <person name="Stieglmeier M."/>
            <person name="Klingl A."/>
            <person name="Woyke T."/>
            <person name="Ryan C.M."/>
            <person name="Banfield J.F."/>
        </authorList>
    </citation>
    <scope>NUCLEOTIDE SEQUENCE [LARGE SCALE GENOMIC DNA]</scope>
    <source>
        <strain evidence="13">CG23_combo_of_CG06-09_8_20_14_all_34_8</strain>
    </source>
</reference>
<feature type="transmembrane region" description="Helical" evidence="11">
    <location>
        <begin position="94"/>
        <end position="116"/>
    </location>
</feature>
<keyword evidence="10 11" id="KW-0472">Membrane</keyword>
<dbReference type="CDD" id="cd23081">
    <property type="entry name" value="cpPDZ_EcRseP-like"/>
    <property type="match status" value="1"/>
</dbReference>
<dbReference type="SMART" id="SM00228">
    <property type="entry name" value="PDZ"/>
    <property type="match status" value="1"/>
</dbReference>
<dbReference type="AlphaFoldDB" id="A0A2H0B5E3"/>
<evidence type="ECO:0000256" key="9">
    <source>
        <dbReference type="ARBA" id="ARBA00023049"/>
    </source>
</evidence>
<evidence type="ECO:0000256" key="3">
    <source>
        <dbReference type="ARBA" id="ARBA00007931"/>
    </source>
</evidence>
<proteinExistence type="inferred from homology"/>
<evidence type="ECO:0000256" key="5">
    <source>
        <dbReference type="ARBA" id="ARBA00022692"/>
    </source>
</evidence>
<dbReference type="SUPFAM" id="SSF50156">
    <property type="entry name" value="PDZ domain-like"/>
    <property type="match status" value="1"/>
</dbReference>
<evidence type="ECO:0000256" key="6">
    <source>
        <dbReference type="ARBA" id="ARBA00022801"/>
    </source>
</evidence>
<dbReference type="InterPro" id="IPR036034">
    <property type="entry name" value="PDZ_sf"/>
</dbReference>
<keyword evidence="7 11" id="KW-0862">Zinc</keyword>
<dbReference type="GO" id="GO:0046872">
    <property type="term" value="F:metal ion binding"/>
    <property type="evidence" value="ECO:0007669"/>
    <property type="project" value="UniProtKB-KW"/>
</dbReference>
<comment type="subcellular location">
    <subcellularLocation>
        <location evidence="2">Membrane</location>
        <topology evidence="2">Multi-pass membrane protein</topology>
    </subcellularLocation>
</comment>
<gene>
    <name evidence="13" type="primary">rseP</name>
    <name evidence="13" type="ORF">COX08_04255</name>
</gene>
<evidence type="ECO:0000256" key="10">
    <source>
        <dbReference type="ARBA" id="ARBA00023136"/>
    </source>
</evidence>
<dbReference type="PANTHER" id="PTHR42837">
    <property type="entry name" value="REGULATOR OF SIGMA-E PROTEASE RSEP"/>
    <property type="match status" value="1"/>
</dbReference>
<evidence type="ECO:0000256" key="4">
    <source>
        <dbReference type="ARBA" id="ARBA00022670"/>
    </source>
</evidence>
<dbReference type="Pfam" id="PF17820">
    <property type="entry name" value="PDZ_6"/>
    <property type="match status" value="1"/>
</dbReference>
<dbReference type="PANTHER" id="PTHR42837:SF2">
    <property type="entry name" value="MEMBRANE METALLOPROTEASE ARASP2, CHLOROPLASTIC-RELATED"/>
    <property type="match status" value="1"/>
</dbReference>
<comment type="caution">
    <text evidence="13">The sequence shown here is derived from an EMBL/GenBank/DDBJ whole genome shotgun (WGS) entry which is preliminary data.</text>
</comment>
<feature type="transmembrane region" description="Helical" evidence="11">
    <location>
        <begin position="326"/>
        <end position="349"/>
    </location>
</feature>
<evidence type="ECO:0000313" key="14">
    <source>
        <dbReference type="Proteomes" id="UP000229459"/>
    </source>
</evidence>
<dbReference type="GO" id="GO:0004222">
    <property type="term" value="F:metalloendopeptidase activity"/>
    <property type="evidence" value="ECO:0007669"/>
    <property type="project" value="InterPro"/>
</dbReference>
<evidence type="ECO:0000256" key="2">
    <source>
        <dbReference type="ARBA" id="ARBA00004141"/>
    </source>
</evidence>